<name>A0A918G0P3_9ACTN</name>
<evidence type="ECO:0000256" key="1">
    <source>
        <dbReference type="ARBA" id="ARBA00023002"/>
    </source>
</evidence>
<dbReference type="PANTHER" id="PTHR43854:SF1">
    <property type="entry name" value="INDOLEPYRUVATE OXIDOREDUCTASE SUBUNIT IORB"/>
    <property type="match status" value="1"/>
</dbReference>
<evidence type="ECO:0000256" key="2">
    <source>
        <dbReference type="SAM" id="MobiDB-lite"/>
    </source>
</evidence>
<proteinExistence type="predicted"/>
<sequence>MTTTQSRNDRGTSWRGGQRPVTLAILAMGGEGGGVLADWIVEVGEHAGWAAQNTSVAGVAQRTGATVYYVELLPPPPGGIPAGGRTQPILSLFPTPGEVDIVITSELMECGRAVQRGFATPDRTTLITSTNRTYSVDEKIALGDGRVDSDELFAAAQRAAKTLVAADFATLAESAGSVISASLYGALAGSGALPFTREQFEAPIRAFPKAAERSLRAFALAYAEAASQVAAGQPQAAQTPAVPPAGAARSGGPVPVTIGLRRPETAEDRKQAAERERAKIAATDPVSLVGPALAAHAQRAAVLPEPARSTALHGVVRTAVYQSPEYTDRYLDRVAAVAAVDPDRDGEAALTREAARHIALWMCYQDTIQVAQQKTRRHRMQRVREEAKAGGHLAQVREYLHPQVEEITDTLPAGLGALLLRSKLFGRLVHALTHRGIVLNTTSVTGYTALAVLARMRPLRPRSLRFVREQEAIDAWLDLALATAAQDGPLAREIIECQQVLKGYGATYAHGGESFELLMTAARALPGTDGAADRLKKLRAAALADEDGVKLGAELAALPVPTG</sequence>
<dbReference type="Proteomes" id="UP000606194">
    <property type="component" value="Unassembled WGS sequence"/>
</dbReference>
<evidence type="ECO:0000313" key="6">
    <source>
        <dbReference type="Proteomes" id="UP000606194"/>
    </source>
</evidence>
<evidence type="ECO:0000259" key="3">
    <source>
        <dbReference type="Pfam" id="PF01558"/>
    </source>
</evidence>
<keyword evidence="6" id="KW-1185">Reference proteome</keyword>
<feature type="domain" description="Pyruvate/ketoisovalerate oxidoreductase catalytic" evidence="3">
    <location>
        <begin position="29"/>
        <end position="222"/>
    </location>
</feature>
<accession>A0A918G0P3</accession>
<organism evidence="5 6">
    <name type="scientific">Streptomyces humidus</name>
    <dbReference type="NCBI Taxonomy" id="52259"/>
    <lineage>
        <taxon>Bacteria</taxon>
        <taxon>Bacillati</taxon>
        <taxon>Actinomycetota</taxon>
        <taxon>Actinomycetes</taxon>
        <taxon>Kitasatosporales</taxon>
        <taxon>Streptomycetaceae</taxon>
        <taxon>Streptomyces</taxon>
    </lineage>
</organism>
<evidence type="ECO:0000259" key="4">
    <source>
        <dbReference type="Pfam" id="PF20169"/>
    </source>
</evidence>
<dbReference type="AlphaFoldDB" id="A0A918G0P3"/>
<protein>
    <submittedName>
        <fullName evidence="5">Indolepyruvate oxidoreductase</fullName>
    </submittedName>
</protein>
<dbReference type="Pfam" id="PF01558">
    <property type="entry name" value="POR"/>
    <property type="match status" value="1"/>
</dbReference>
<dbReference type="InterPro" id="IPR002869">
    <property type="entry name" value="Pyrv_flavodox_OxRed_cen"/>
</dbReference>
<reference evidence="5" key="1">
    <citation type="journal article" date="2014" name="Int. J. Syst. Evol. Microbiol.">
        <title>Complete genome sequence of Corynebacterium casei LMG S-19264T (=DSM 44701T), isolated from a smear-ripened cheese.</title>
        <authorList>
            <consortium name="US DOE Joint Genome Institute (JGI-PGF)"/>
            <person name="Walter F."/>
            <person name="Albersmeier A."/>
            <person name="Kalinowski J."/>
            <person name="Ruckert C."/>
        </authorList>
    </citation>
    <scope>NUCLEOTIDE SEQUENCE</scope>
    <source>
        <strain evidence="5">JCM 4386</strain>
    </source>
</reference>
<dbReference type="EMBL" id="BMTL01000026">
    <property type="protein sequence ID" value="GGS10306.1"/>
    <property type="molecule type" value="Genomic_DNA"/>
</dbReference>
<dbReference type="Gene3D" id="3.40.920.10">
    <property type="entry name" value="Pyruvate-ferredoxin oxidoreductase, PFOR, domain III"/>
    <property type="match status" value="1"/>
</dbReference>
<dbReference type="NCBIfam" id="NF006179">
    <property type="entry name" value="PRK08312.1"/>
    <property type="match status" value="1"/>
</dbReference>
<dbReference type="Pfam" id="PF20169">
    <property type="entry name" value="DUF6537"/>
    <property type="match status" value="1"/>
</dbReference>
<feature type="domain" description="DUF6537" evidence="4">
    <location>
        <begin position="310"/>
        <end position="519"/>
    </location>
</feature>
<feature type="compositionally biased region" description="Low complexity" evidence="2">
    <location>
        <begin position="237"/>
        <end position="248"/>
    </location>
</feature>
<gene>
    <name evidence="5" type="primary">iorB</name>
    <name evidence="5" type="ORF">GCM10010269_56790</name>
</gene>
<dbReference type="RefSeq" id="WP_190152165.1">
    <property type="nucleotide sequence ID" value="NZ_BMTL01000026.1"/>
</dbReference>
<dbReference type="PANTHER" id="PTHR43854">
    <property type="entry name" value="INDOLEPYRUVATE OXIDOREDUCTASE SUBUNIT IORB"/>
    <property type="match status" value="1"/>
</dbReference>
<dbReference type="GO" id="GO:0016903">
    <property type="term" value="F:oxidoreductase activity, acting on the aldehyde or oxo group of donors"/>
    <property type="evidence" value="ECO:0007669"/>
    <property type="project" value="InterPro"/>
</dbReference>
<feature type="region of interest" description="Disordered" evidence="2">
    <location>
        <begin position="237"/>
        <end position="257"/>
    </location>
</feature>
<dbReference type="InterPro" id="IPR019752">
    <property type="entry name" value="Pyrv/ketoisovalerate_OxRed_cat"/>
</dbReference>
<dbReference type="InterPro" id="IPR046667">
    <property type="entry name" value="DUF6537"/>
</dbReference>
<dbReference type="InterPro" id="IPR052198">
    <property type="entry name" value="IorB_Oxidoreductase"/>
</dbReference>
<comment type="caution">
    <text evidence="5">The sequence shown here is derived from an EMBL/GenBank/DDBJ whole genome shotgun (WGS) entry which is preliminary data.</text>
</comment>
<reference evidence="5" key="2">
    <citation type="submission" date="2020-09" db="EMBL/GenBank/DDBJ databases">
        <authorList>
            <person name="Sun Q."/>
            <person name="Ohkuma M."/>
        </authorList>
    </citation>
    <scope>NUCLEOTIDE SEQUENCE</scope>
    <source>
        <strain evidence="5">JCM 4386</strain>
    </source>
</reference>
<keyword evidence="1" id="KW-0560">Oxidoreductase</keyword>
<evidence type="ECO:0000313" key="5">
    <source>
        <dbReference type="EMBL" id="GGS10306.1"/>
    </source>
</evidence>